<evidence type="ECO:0000259" key="2">
    <source>
        <dbReference type="Pfam" id="PF00582"/>
    </source>
</evidence>
<dbReference type="Pfam" id="PF00582">
    <property type="entry name" value="Usp"/>
    <property type="match status" value="1"/>
</dbReference>
<name>K0IH54_NITGG</name>
<dbReference type="Gene3D" id="3.40.50.620">
    <property type="entry name" value="HUPs"/>
    <property type="match status" value="1"/>
</dbReference>
<evidence type="ECO:0000256" key="1">
    <source>
        <dbReference type="ARBA" id="ARBA00008791"/>
    </source>
</evidence>
<dbReference type="InterPro" id="IPR006016">
    <property type="entry name" value="UspA"/>
</dbReference>
<dbReference type="Proteomes" id="UP000008037">
    <property type="component" value="Chromosome"/>
</dbReference>
<dbReference type="HOGENOM" id="CLU_049301_11_1_2"/>
<gene>
    <name evidence="3" type="ordered locus">Ngar_c12230</name>
</gene>
<dbReference type="PRINTS" id="PR01438">
    <property type="entry name" value="UNVRSLSTRESS"/>
</dbReference>
<dbReference type="GeneID" id="13797482"/>
<dbReference type="KEGG" id="nga:Ngar_c12230"/>
<accession>K0IH54</accession>
<dbReference type="BioCyc" id="CNIT1237085:G1324-1221-MONOMER"/>
<proteinExistence type="inferred from homology"/>
<dbReference type="OrthoDB" id="105697at2157"/>
<dbReference type="PANTHER" id="PTHR46268:SF6">
    <property type="entry name" value="UNIVERSAL STRESS PROTEIN UP12"/>
    <property type="match status" value="1"/>
</dbReference>
<feature type="domain" description="UspA" evidence="2">
    <location>
        <begin position="3"/>
        <end position="151"/>
    </location>
</feature>
<dbReference type="EMBL" id="CP002408">
    <property type="protein sequence ID" value="AFU58163.1"/>
    <property type="molecule type" value="Genomic_DNA"/>
</dbReference>
<dbReference type="STRING" id="1237085.Ngar_c12230"/>
<evidence type="ECO:0000313" key="4">
    <source>
        <dbReference type="Proteomes" id="UP000008037"/>
    </source>
</evidence>
<dbReference type="InterPro" id="IPR006015">
    <property type="entry name" value="Universal_stress_UspA"/>
</dbReference>
<dbReference type="AlphaFoldDB" id="K0IH54"/>
<dbReference type="InterPro" id="IPR014729">
    <property type="entry name" value="Rossmann-like_a/b/a_fold"/>
</dbReference>
<dbReference type="InParanoid" id="K0IH54"/>
<reference evidence="3 4" key="1">
    <citation type="journal article" date="2012" name="Environ. Microbiol.">
        <title>The genome of the ammonia-oxidizing Candidatus Nitrososphaera gargensis: insights into metabolic versatility and environmental adaptations.</title>
        <authorList>
            <person name="Spang A."/>
            <person name="Poehlein A."/>
            <person name="Offre P."/>
            <person name="Zumbragel S."/>
            <person name="Haider S."/>
            <person name="Rychlik N."/>
            <person name="Nowka B."/>
            <person name="Schmeisser C."/>
            <person name="Lebedeva E.V."/>
            <person name="Rattei T."/>
            <person name="Bohm C."/>
            <person name="Schmid M."/>
            <person name="Galushko A."/>
            <person name="Hatzenpichler R."/>
            <person name="Weinmaier T."/>
            <person name="Daniel R."/>
            <person name="Schleper C."/>
            <person name="Spieck E."/>
            <person name="Streit W."/>
            <person name="Wagner M."/>
        </authorList>
    </citation>
    <scope>NUCLEOTIDE SEQUENCE [LARGE SCALE GENOMIC DNA]</scope>
    <source>
        <strain evidence="4">Ga9.2</strain>
    </source>
</reference>
<dbReference type="PIRSF" id="PIRSF006276">
    <property type="entry name" value="UspA"/>
    <property type="match status" value="1"/>
</dbReference>
<protein>
    <submittedName>
        <fullName evidence="3">Putative universal stress protein</fullName>
    </submittedName>
</protein>
<evidence type="ECO:0000313" key="3">
    <source>
        <dbReference type="EMBL" id="AFU58163.1"/>
    </source>
</evidence>
<sequence length="151" mass="15985">MKFTKILVCVDGSESSAKAADYAIEIAKNHGAQMIALNVVVSQLGYAYSSGAFGLVTPSTINDLLAKAKQEARKWFDEIERKAAEQGVKVKTEIVASPTSVVPAIVDYAEKNKVDLIVTGTKGRSGFTKLLLGSVASGVVTYATCPVMVVK</sequence>
<organism evidence="3 4">
    <name type="scientific">Nitrososphaera gargensis (strain Ga9.2)</name>
    <dbReference type="NCBI Taxonomy" id="1237085"/>
    <lineage>
        <taxon>Archaea</taxon>
        <taxon>Nitrososphaerota</taxon>
        <taxon>Nitrososphaeria</taxon>
        <taxon>Nitrososphaerales</taxon>
        <taxon>Nitrososphaeraceae</taxon>
        <taxon>Nitrososphaera</taxon>
    </lineage>
</organism>
<dbReference type="PANTHER" id="PTHR46268">
    <property type="entry name" value="STRESS RESPONSE PROTEIN NHAX"/>
    <property type="match status" value="1"/>
</dbReference>
<comment type="similarity">
    <text evidence="1">Belongs to the universal stress protein A family.</text>
</comment>
<keyword evidence="4" id="KW-1185">Reference proteome</keyword>
<dbReference type="SUPFAM" id="SSF52402">
    <property type="entry name" value="Adenine nucleotide alpha hydrolases-like"/>
    <property type="match status" value="1"/>
</dbReference>
<dbReference type="CDD" id="cd00293">
    <property type="entry name" value="USP-like"/>
    <property type="match status" value="1"/>
</dbReference>
<dbReference type="RefSeq" id="WP_015018700.1">
    <property type="nucleotide sequence ID" value="NC_018719.1"/>
</dbReference>